<dbReference type="AlphaFoldDB" id="A0AAN8W9R1"/>
<dbReference type="GO" id="GO:0005886">
    <property type="term" value="C:plasma membrane"/>
    <property type="evidence" value="ECO:0007669"/>
    <property type="project" value="UniProtKB-SubCell"/>
</dbReference>
<evidence type="ECO:0000313" key="8">
    <source>
        <dbReference type="Proteomes" id="UP001370490"/>
    </source>
</evidence>
<dbReference type="PANTHER" id="PTHR12385:SF84">
    <property type="entry name" value="CHOLINE TRANSPORTER-LIKE PROTEIN"/>
    <property type="match status" value="1"/>
</dbReference>
<keyword evidence="4 6" id="KW-1133">Transmembrane helix</keyword>
<dbReference type="GO" id="GO:0022857">
    <property type="term" value="F:transmembrane transporter activity"/>
    <property type="evidence" value="ECO:0007669"/>
    <property type="project" value="UniProtKB-UniRule"/>
</dbReference>
<dbReference type="Proteomes" id="UP001370490">
    <property type="component" value="Unassembled WGS sequence"/>
</dbReference>
<feature type="transmembrane region" description="Helical" evidence="6">
    <location>
        <begin position="172"/>
        <end position="188"/>
    </location>
</feature>
<dbReference type="PANTHER" id="PTHR12385">
    <property type="entry name" value="CHOLINE TRANSPORTER-LIKE (SLC FAMILY 44)"/>
    <property type="match status" value="1"/>
</dbReference>
<evidence type="ECO:0000256" key="2">
    <source>
        <dbReference type="ARBA" id="ARBA00007168"/>
    </source>
</evidence>
<comment type="caution">
    <text evidence="7">The sequence shown here is derived from an EMBL/GenBank/DDBJ whole genome shotgun (WGS) entry which is preliminary data.</text>
</comment>
<dbReference type="EMBL" id="JBAMMX010000003">
    <property type="protein sequence ID" value="KAK6944541.1"/>
    <property type="molecule type" value="Genomic_DNA"/>
</dbReference>
<protein>
    <recommendedName>
        <fullName evidence="6">Choline transporter-like protein</fullName>
    </recommendedName>
</protein>
<evidence type="ECO:0000256" key="6">
    <source>
        <dbReference type="RuleBase" id="RU368066"/>
    </source>
</evidence>
<name>A0AAN8W9R1_9MAGN</name>
<comment type="similarity">
    <text evidence="2 6">Belongs to the CTL (choline transporter-like) family.</text>
</comment>
<feature type="transmembrane region" description="Helical" evidence="6">
    <location>
        <begin position="137"/>
        <end position="160"/>
    </location>
</feature>
<evidence type="ECO:0000256" key="3">
    <source>
        <dbReference type="ARBA" id="ARBA00022692"/>
    </source>
</evidence>
<comment type="subcellular location">
    <subcellularLocation>
        <location evidence="6">Cell membrane</location>
        <topology evidence="6">Multi-pass membrane protein</topology>
    </subcellularLocation>
    <subcellularLocation>
        <location evidence="1">Membrane</location>
        <topology evidence="1">Multi-pass membrane protein</topology>
    </subcellularLocation>
</comment>
<evidence type="ECO:0000256" key="1">
    <source>
        <dbReference type="ARBA" id="ARBA00004141"/>
    </source>
</evidence>
<feature type="non-terminal residue" evidence="7">
    <location>
        <position position="406"/>
    </location>
</feature>
<gene>
    <name evidence="7" type="ORF">RJ641_025643</name>
</gene>
<dbReference type="Pfam" id="PF04515">
    <property type="entry name" value="Choline_transpo"/>
    <property type="match status" value="1"/>
</dbReference>
<evidence type="ECO:0000256" key="5">
    <source>
        <dbReference type="ARBA" id="ARBA00023136"/>
    </source>
</evidence>
<keyword evidence="8" id="KW-1185">Reference proteome</keyword>
<feature type="transmembrane region" description="Helical" evidence="6">
    <location>
        <begin position="37"/>
        <end position="59"/>
    </location>
</feature>
<dbReference type="InterPro" id="IPR007603">
    <property type="entry name" value="Choline_transptr-like"/>
</dbReference>
<feature type="transmembrane region" description="Helical" evidence="6">
    <location>
        <begin position="320"/>
        <end position="342"/>
    </location>
</feature>
<reference evidence="7 8" key="1">
    <citation type="submission" date="2023-12" db="EMBL/GenBank/DDBJ databases">
        <title>A high-quality genome assembly for Dillenia turbinata (Dilleniales).</title>
        <authorList>
            <person name="Chanderbali A."/>
        </authorList>
    </citation>
    <scope>NUCLEOTIDE SEQUENCE [LARGE SCALE GENOMIC DNA]</scope>
    <source>
        <strain evidence="7">LSX21</strain>
        <tissue evidence="7">Leaf</tissue>
    </source>
</reference>
<accession>A0AAN8W9R1</accession>
<sequence>MQVQQENIKIEKTVATAFFAKGFLSIDSQTHHFHSSFFYFPLLSSTALAAIIALLWPPITRHAPSKAIKAAFRLSPFFTLAAAILLVSISSAPSLAAGALTLIFALIQSLYACWVNRKFNFTSKIFSASLALVPAKISLLITLSVLTGAIFCCFCIAGIGGATATGTNLDKLFIFLILLSLTWTMHVIKNTLQVAISSTTYKYFKLGLDRVDDVMAAFADSVKHSMGNVCIGSALVPVLCLIRGSGRAVSLGAGDTDEMMFSCASCYSGLTDRLVMCANRWAFVQVGISNKGFIQSSGDVWELFRRAGLERVIDTDLTSAFCFLCGTTGAALCALLGGSWALAMHNQHATEVAIYAYLIGYFLVRVAMAWPQGCVSGYYVAYAENPQSRHFDSTVQDRIRELARSQ</sequence>
<feature type="transmembrane region" description="Helical" evidence="6">
    <location>
        <begin position="354"/>
        <end position="381"/>
    </location>
</feature>
<proteinExistence type="inferred from homology"/>
<evidence type="ECO:0000256" key="4">
    <source>
        <dbReference type="ARBA" id="ARBA00022989"/>
    </source>
</evidence>
<keyword evidence="5 6" id="KW-0472">Membrane</keyword>
<keyword evidence="3 6" id="KW-0812">Transmembrane</keyword>
<organism evidence="7 8">
    <name type="scientific">Dillenia turbinata</name>
    <dbReference type="NCBI Taxonomy" id="194707"/>
    <lineage>
        <taxon>Eukaryota</taxon>
        <taxon>Viridiplantae</taxon>
        <taxon>Streptophyta</taxon>
        <taxon>Embryophyta</taxon>
        <taxon>Tracheophyta</taxon>
        <taxon>Spermatophyta</taxon>
        <taxon>Magnoliopsida</taxon>
        <taxon>eudicotyledons</taxon>
        <taxon>Gunneridae</taxon>
        <taxon>Pentapetalae</taxon>
        <taxon>Dilleniales</taxon>
        <taxon>Dilleniaceae</taxon>
        <taxon>Dillenia</taxon>
    </lineage>
</organism>
<feature type="transmembrane region" description="Helical" evidence="6">
    <location>
        <begin position="71"/>
        <end position="89"/>
    </location>
</feature>
<comment type="function">
    <text evidence="6">Choline transporter.</text>
</comment>
<evidence type="ECO:0000313" key="7">
    <source>
        <dbReference type="EMBL" id="KAK6944541.1"/>
    </source>
</evidence>
<feature type="transmembrane region" description="Helical" evidence="6">
    <location>
        <begin position="95"/>
        <end position="116"/>
    </location>
</feature>